<evidence type="ECO:0000256" key="3">
    <source>
        <dbReference type="ARBA" id="ARBA00022692"/>
    </source>
</evidence>
<feature type="transmembrane region" description="Helical" evidence="9">
    <location>
        <begin position="670"/>
        <end position="691"/>
    </location>
</feature>
<dbReference type="GO" id="GO:0044877">
    <property type="term" value="F:protein-containing complex binding"/>
    <property type="evidence" value="ECO:0007669"/>
    <property type="project" value="TreeGrafter"/>
</dbReference>
<gene>
    <name evidence="11" type="ORF">PHYSODRAFT_491524</name>
</gene>
<dbReference type="PANTHER" id="PTHR45638:SF11">
    <property type="entry name" value="CYCLIC NUCLEOTIDE-GATED CATION CHANNEL SUBUNIT A"/>
    <property type="match status" value="1"/>
</dbReference>
<dbReference type="InterPro" id="IPR005821">
    <property type="entry name" value="Ion_trans_dom"/>
</dbReference>
<evidence type="ECO:0000259" key="10">
    <source>
        <dbReference type="PROSITE" id="PS50042"/>
    </source>
</evidence>
<dbReference type="Proteomes" id="UP000002640">
    <property type="component" value="Unassembled WGS sequence"/>
</dbReference>
<feature type="transmembrane region" description="Helical" evidence="9">
    <location>
        <begin position="1596"/>
        <end position="1618"/>
    </location>
</feature>
<accession>G4Z4H3</accession>
<proteinExistence type="predicted"/>
<dbReference type="InParanoid" id="G4Z4H3"/>
<dbReference type="OMA" id="IHNNAHH"/>
<organism evidence="11 12">
    <name type="scientific">Phytophthora sojae (strain P6497)</name>
    <name type="common">Soybean stem and root rot agent</name>
    <name type="synonym">Phytophthora megasperma f. sp. glycines</name>
    <dbReference type="NCBI Taxonomy" id="1094619"/>
    <lineage>
        <taxon>Eukaryota</taxon>
        <taxon>Sar</taxon>
        <taxon>Stramenopiles</taxon>
        <taxon>Oomycota</taxon>
        <taxon>Peronosporomycetes</taxon>
        <taxon>Peronosporales</taxon>
        <taxon>Peronosporaceae</taxon>
        <taxon>Phytophthora</taxon>
    </lineage>
</organism>
<evidence type="ECO:0000313" key="11">
    <source>
        <dbReference type="EMBL" id="EGZ20177.1"/>
    </source>
</evidence>
<dbReference type="SUPFAM" id="SSF81324">
    <property type="entry name" value="Voltage-gated potassium channels"/>
    <property type="match status" value="4"/>
</dbReference>
<feature type="transmembrane region" description="Helical" evidence="9">
    <location>
        <begin position="37"/>
        <end position="57"/>
    </location>
</feature>
<dbReference type="EMBL" id="JH159153">
    <property type="protein sequence ID" value="EGZ20177.1"/>
    <property type="molecule type" value="Genomic_DNA"/>
</dbReference>
<dbReference type="InterPro" id="IPR014710">
    <property type="entry name" value="RmlC-like_jellyroll"/>
</dbReference>
<feature type="transmembrane region" description="Helical" evidence="9">
    <location>
        <begin position="540"/>
        <end position="559"/>
    </location>
</feature>
<protein>
    <recommendedName>
        <fullName evidence="10">Cyclic nucleotide-binding domain-containing protein</fullName>
    </recommendedName>
</protein>
<feature type="transmembrane region" description="Helical" evidence="9">
    <location>
        <begin position="1780"/>
        <end position="1807"/>
    </location>
</feature>
<feature type="transmembrane region" description="Helical" evidence="9">
    <location>
        <begin position="1749"/>
        <end position="1768"/>
    </location>
</feature>
<feature type="transmembrane region" description="Helical" evidence="9">
    <location>
        <begin position="1566"/>
        <end position="1590"/>
    </location>
</feature>
<dbReference type="PROSITE" id="PS00889">
    <property type="entry name" value="CNMP_BINDING_2"/>
    <property type="match status" value="1"/>
</dbReference>
<feature type="transmembrane region" description="Helical" evidence="9">
    <location>
        <begin position="174"/>
        <end position="194"/>
    </location>
</feature>
<feature type="transmembrane region" description="Helical" evidence="9">
    <location>
        <begin position="1174"/>
        <end position="1192"/>
    </location>
</feature>
<dbReference type="GeneID" id="20656716"/>
<evidence type="ECO:0000256" key="6">
    <source>
        <dbReference type="ARBA" id="ARBA00023136"/>
    </source>
</evidence>
<feature type="transmembrane region" description="Helical" evidence="9">
    <location>
        <begin position="69"/>
        <end position="87"/>
    </location>
</feature>
<feature type="transmembrane region" description="Helical" evidence="9">
    <location>
        <begin position="1041"/>
        <end position="1062"/>
    </location>
</feature>
<keyword evidence="7" id="KW-1071">Ligand-gated ion channel</keyword>
<keyword evidence="3 9" id="KW-0812">Transmembrane</keyword>
<dbReference type="KEGG" id="psoj:PHYSODRAFT_491524"/>
<dbReference type="GO" id="GO:0005221">
    <property type="term" value="F:intracellularly cyclic nucleotide-activated monoatomic cation channel activity"/>
    <property type="evidence" value="ECO:0007669"/>
    <property type="project" value="InterPro"/>
</dbReference>
<keyword evidence="6 9" id="KW-0472">Membrane</keyword>
<feature type="transmembrane region" description="Helical" evidence="9">
    <location>
        <begin position="244"/>
        <end position="267"/>
    </location>
</feature>
<reference evidence="11 12" key="1">
    <citation type="journal article" date="2006" name="Science">
        <title>Phytophthora genome sequences uncover evolutionary origins and mechanisms of pathogenesis.</title>
        <authorList>
            <person name="Tyler B.M."/>
            <person name="Tripathy S."/>
            <person name="Zhang X."/>
            <person name="Dehal P."/>
            <person name="Jiang R.H."/>
            <person name="Aerts A."/>
            <person name="Arredondo F.D."/>
            <person name="Baxter L."/>
            <person name="Bensasson D."/>
            <person name="Beynon J.L."/>
            <person name="Chapman J."/>
            <person name="Damasceno C.M."/>
            <person name="Dorrance A.E."/>
            <person name="Dou D."/>
            <person name="Dickerman A.W."/>
            <person name="Dubchak I.L."/>
            <person name="Garbelotto M."/>
            <person name="Gijzen M."/>
            <person name="Gordon S.G."/>
            <person name="Govers F."/>
            <person name="Grunwald N.J."/>
            <person name="Huang W."/>
            <person name="Ivors K.L."/>
            <person name="Jones R.W."/>
            <person name="Kamoun S."/>
            <person name="Krampis K."/>
            <person name="Lamour K.H."/>
            <person name="Lee M.K."/>
            <person name="McDonald W.H."/>
            <person name="Medina M."/>
            <person name="Meijer H.J."/>
            <person name="Nordberg E.K."/>
            <person name="Maclean D.J."/>
            <person name="Ospina-Giraldo M.D."/>
            <person name="Morris P.F."/>
            <person name="Phuntumart V."/>
            <person name="Putnam N.H."/>
            <person name="Rash S."/>
            <person name="Rose J.K."/>
            <person name="Sakihama Y."/>
            <person name="Salamov A.A."/>
            <person name="Savidor A."/>
            <person name="Scheuring C.F."/>
            <person name="Smith B.M."/>
            <person name="Sobral B.W."/>
            <person name="Terry A."/>
            <person name="Torto-Alalibo T.A."/>
            <person name="Win J."/>
            <person name="Xu Z."/>
            <person name="Zhang H."/>
            <person name="Grigoriev I.V."/>
            <person name="Rokhsar D.S."/>
            <person name="Boore J.L."/>
        </authorList>
    </citation>
    <scope>NUCLEOTIDE SEQUENCE [LARGE SCALE GENOMIC DNA]</scope>
    <source>
        <strain evidence="11 12">P6497</strain>
    </source>
</reference>
<feature type="non-terminal residue" evidence="11">
    <location>
        <position position="2005"/>
    </location>
</feature>
<keyword evidence="12" id="KW-1185">Reference proteome</keyword>
<name>G4Z4H3_PHYSP</name>
<dbReference type="InterPro" id="IPR018488">
    <property type="entry name" value="cNMP-bd_CS"/>
</dbReference>
<dbReference type="RefSeq" id="XP_009522894.1">
    <property type="nucleotide sequence ID" value="XM_009524599.1"/>
</dbReference>
<feature type="transmembrane region" description="Helical" evidence="9">
    <location>
        <begin position="769"/>
        <end position="787"/>
    </location>
</feature>
<feature type="domain" description="Cyclic nucleotide-binding" evidence="10">
    <location>
        <begin position="897"/>
        <end position="975"/>
    </location>
</feature>
<dbReference type="PROSITE" id="PS50042">
    <property type="entry name" value="CNMP_BINDING_3"/>
    <property type="match status" value="4"/>
</dbReference>
<dbReference type="SMART" id="SM00100">
    <property type="entry name" value="cNMP"/>
    <property type="match status" value="4"/>
</dbReference>
<dbReference type="SUPFAM" id="SSF51206">
    <property type="entry name" value="cAMP-binding domain-like"/>
    <property type="match status" value="4"/>
</dbReference>
<evidence type="ECO:0000256" key="2">
    <source>
        <dbReference type="ARBA" id="ARBA00022448"/>
    </source>
</evidence>
<dbReference type="Gene3D" id="1.10.287.70">
    <property type="match status" value="4"/>
</dbReference>
<evidence type="ECO:0000256" key="7">
    <source>
        <dbReference type="ARBA" id="ARBA00023286"/>
    </source>
</evidence>
<dbReference type="InterPro" id="IPR018490">
    <property type="entry name" value="cNMP-bd_dom_sf"/>
</dbReference>
<dbReference type="CDD" id="cd00038">
    <property type="entry name" value="CAP_ED"/>
    <property type="match status" value="4"/>
</dbReference>
<dbReference type="Pfam" id="PF00027">
    <property type="entry name" value="cNMP_binding"/>
    <property type="match status" value="4"/>
</dbReference>
<sequence>MPAARLRSLSSVTGLLDEIIIRPSRRARDPQATSLKIWYQVLLVSLLYEFAAIPFIITFQPEIPLTDSIAAILFYEFESLFLVDFYVKLTTGFYKDGNLVNDIKVTHVKYLKSREFAVDLLAMIPFSALPVRLSTSPMVLEAHKVLRVYRIPRYLSTVDDAYVRHFELLKLSKLLAGVVLLSHYIACIRFSFGYDEHHNNHWLPAPPEHAATTRTQYLMSMFWAFGLLTGLFEGELPHNINEFFFTIAVAVCGFSVFTYLCATFFLISKCEATNSEVSEARITQLKHILTFHRVPDHVKEPIIEYLRHYYTGTDTIDREVTKLLCPSIGKDVQIELLRDVIANIPVFSGCRPEFIEVLTSLLERVSLPAQCTLFSIGDPGDAMYIIQAGVLDVLGRKAKIRELRKNDFVGELSLFSSFPRSATVVTNTYCVLYKLSRFHTELVLETYPTAAYGIKKVVDAIIEKTQLKSKLAPPMHSTAKRPPRLQLRRVLSMKKKRLSDAMKDVYDEYTAPRIDAVVPKPWWAVLLLKQCLDCTGAFRIAWIVALEVVLVFNWCLIPLQLSFPAFDDMDWFIYVINGVADAILWVDIYGNFNLGFEQASETIRDATKSAPRYLKGAFVFDFLCVLPYEIFTRPTLHCLARVPRLLRVWRVPGHFHEVDAIYPLRSKYRLILFAVLLFLLIHIGTCLYFSFTSFVGFCDEEEGWLLYHDVELQRINETHFLGHGDVVYSLHDAELKRIATMQYLRSFYFATHKLTGLGKGLEPENDLEYVVALLFMFSGFVITAIVVDNVQKRFTASAHEEKEFFAIRSRIQGFLRHQDVPFVIHHRVNLFLDFWWASHRGTSVDELLTELPVSFKVEVLRSIYLPALQTLALLTGVRPFLSGLEDTLVENAVMMLFGQGEFIYRAGDNARGLYFSLEGRVVLDKSGRRTKVSRGGYFGTEVLSIDTMQAGYTEDAVAESGCVVIFLSRGALHKLYSAFPPLPSELLQLEARLLHTKLAKSAFNSQDLRKYSKSVRRVCILSRPERAIDPDSKYVILWETWLSVAMTVQWIHVLINICFGALAEASTTTDAVTIALEISFVVDIYVRLCLGYREYGNKIMDLELIRRRYLRSWYFAIDLTALLPLFMINWLPSVRRRELFNLNKVVRLLKVPNQFRALEQRYIKFTSELRMMKLVYYTFLATHILGCIYFDFASHASGLYGSELGTTTSFGENSWSLPKSLEHGDLLHQYFASNFWAFGIMSASNTGEPPQTTPQCVLTIITLNIGFFLFAYVIGNFTDIIELANAEHREFNTKLGSIRRLLVHFKLPIVLQNKIKTLLFFKRFHSITQEEVLERWLPPPLMTDIRLLNLNPMIDKVPFLKGMNASITRMLVAQFKQVLILKDEFVYRFGDDGTDMFFVFTGVLTMFAPKRKDALGSTSEGILDYDRMRTMQKVSDVSAGDFFGENALFADAPRTSSVRSKSSCILYSLSRHSLEMVFDLFPDWKTRVLQTAKLQQKEMKQRGNSVVALVRSFNSLPALKPIETATLPTEYIVQGAFASPGSWCCSLDWLGMFAAVLETQSPSHIVWLRVVTASTFYVAFMLPSCVAFEACRTWSGLSLGANTLEVFCFIVFVVDIWVNLRLKKTELAMELYEVDIQESYRHSRLAVDIVAALPIEYLFYMFSPPTEVAWLSVNHCVKVLNVAHYMNEIHRQSVSYEWGRLQTISLLYMLVMYWGACAYLLFADLEGYSTEWNSWFPSVELDVDDDSPMYMLNLRLLRGLFFAVTAFIKKGRTFMPEGNGFIFAVIVCFLGLMVMAFMIGEIASLFISSIDDEVNYRKNHIAVEHTIARWKVSPALNTRVHVFLSNLWSSHRGVVYQEVFSTLPPQIRQETVLHIVDLPLQAFLFKVFRPLAQGDGPSLTRLTQAIADQLRFDSYPSGEYVLQEERMPEGVFFVVSGHLLATTKARGPDQPVAQYMRGDNFGERAILTYSMSNVSVQTQMPCDLFLLSTHSLVSILSGDEFFSIV</sequence>
<comment type="subcellular location">
    <subcellularLocation>
        <location evidence="1">Membrane</location>
        <topology evidence="1">Multi-pass membrane protein</topology>
    </subcellularLocation>
</comment>
<feature type="domain" description="Cyclic nucleotide-binding" evidence="10">
    <location>
        <begin position="1906"/>
        <end position="1996"/>
    </location>
</feature>
<dbReference type="Gene3D" id="1.10.287.630">
    <property type="entry name" value="Helix hairpin bin"/>
    <property type="match status" value="2"/>
</dbReference>
<dbReference type="Gene3D" id="2.60.120.10">
    <property type="entry name" value="Jelly Rolls"/>
    <property type="match status" value="4"/>
</dbReference>
<keyword evidence="5" id="KW-0406">Ion transport</keyword>
<keyword evidence="4 9" id="KW-1133">Transmembrane helix</keyword>
<dbReference type="Pfam" id="PF00520">
    <property type="entry name" value="Ion_trans"/>
    <property type="match status" value="3"/>
</dbReference>
<feature type="domain" description="Cyclic nucleotide-binding" evidence="10">
    <location>
        <begin position="1359"/>
        <end position="1478"/>
    </location>
</feature>
<evidence type="ECO:0000256" key="8">
    <source>
        <dbReference type="ARBA" id="ARBA00023303"/>
    </source>
</evidence>
<evidence type="ECO:0000256" key="5">
    <source>
        <dbReference type="ARBA" id="ARBA00023065"/>
    </source>
</evidence>
<feature type="transmembrane region" description="Helical" evidence="9">
    <location>
        <begin position="1706"/>
        <end position="1729"/>
    </location>
</feature>
<evidence type="ECO:0000313" key="12">
    <source>
        <dbReference type="Proteomes" id="UP000002640"/>
    </source>
</evidence>
<keyword evidence="2" id="KW-0813">Transport</keyword>
<feature type="transmembrane region" description="Helical" evidence="9">
    <location>
        <begin position="1113"/>
        <end position="1131"/>
    </location>
</feature>
<evidence type="ECO:0000256" key="1">
    <source>
        <dbReference type="ARBA" id="ARBA00004141"/>
    </source>
</evidence>
<dbReference type="InterPro" id="IPR000595">
    <property type="entry name" value="cNMP-bd_dom"/>
</dbReference>
<dbReference type="GO" id="GO:0016020">
    <property type="term" value="C:membrane"/>
    <property type="evidence" value="ECO:0007669"/>
    <property type="project" value="UniProtKB-SubCell"/>
</dbReference>
<feature type="domain" description="Cyclic nucleotide-binding" evidence="10">
    <location>
        <begin position="346"/>
        <end position="437"/>
    </location>
</feature>
<dbReference type="PANTHER" id="PTHR45638">
    <property type="entry name" value="CYCLIC NUCLEOTIDE-GATED CATION CHANNEL SUBUNIT A"/>
    <property type="match status" value="1"/>
</dbReference>
<evidence type="ECO:0000256" key="9">
    <source>
        <dbReference type="SAM" id="Phobius"/>
    </source>
</evidence>
<feature type="transmembrane region" description="Helical" evidence="9">
    <location>
        <begin position="571"/>
        <end position="592"/>
    </location>
</feature>
<evidence type="ECO:0000256" key="4">
    <source>
        <dbReference type="ARBA" id="ARBA00022989"/>
    </source>
</evidence>
<keyword evidence="8" id="KW-0407">Ion channel</keyword>
<dbReference type="InterPro" id="IPR050866">
    <property type="entry name" value="CNG_cation_channel"/>
</dbReference>